<name>A0ABW8HTH7_9BACL</name>
<feature type="domain" description="Carrier" evidence="8">
    <location>
        <begin position="79"/>
        <end position="156"/>
    </location>
</feature>
<dbReference type="Pfam" id="PF00975">
    <property type="entry name" value="Thioesterase"/>
    <property type="match status" value="1"/>
</dbReference>
<comment type="pathway">
    <text evidence="2">Antibiotic biosynthesis.</text>
</comment>
<sequence>MRISEETIKLLKTTKGIHPVTGEVGLHALQQAMLQSNNQIMVYHGDPVKIRRNAGFQPIEAKPKQVADHPPVVRTDNKALFEKVNEDLVEIACGLLKMQNMDIDHDLMQYGFDSISITVFTNKINDLYELDVMPTVIFELEQPTIRSLIQHLCEKHADRLRHYYRHDLVDSAVTARADRAANVMSDPVPQPSSFEDNKLFKAEAAKVPMRFSHSERNVPVHQNTKDVEEPIAIIGMNGIFPQADNLDEFWEHLVQEKQLITEIPEERFDWRAFGDPKVKWGGFMKEVDKFDAAFFGISAREAEVMDPQHRLFLQVAWGAIEEAGYKPSDLSGTDTGIFVGIGTQDYAQLIDQHLTEHNPYALTGRTPFMLVNRISSMLNLHGPSEPIDTACSSSLVALHKAAEAIRRGTCRMAIAGGVNVILTPSVHLYFSEAGMLSDNGECNVFDKDAGGTVRSEGVGAILLKRMSDAIADGDHIHGVIRNSAQNHKGKSASLTAPNANAQADLLIDVYGKAKVDPTTIGYIETHSTGTRLGDPIEIAGLKNAFNELYSKNGASSFQPHCALGSLKTNIGHLETAAGIGAVIKVLLSLKNKTIPGMPGFKELNPYIKLSESPFYINEKSTPWDRIQPDIPRRAGVSAFGFGGVNAHVMIEEYIDEHPDRPREKIRLESPALIVLSAANGGRLTEQAKQLVDAMGKMQFQDEDLPDIAYTLQVGREAHEERLALTAASIDELRMKLSTWLQGDNIRGNAVFQGKVNKRDDVLALLAQDECMEDVIEAWFKKGEYNKLLSLWVRGLALDWNMLYPNANPRRVSLPTYPFERQRHWLQISNPEVRHVDKESGNRQAATIVAVKESINSITESGVTRISIGNRIINLFASLLGVNASEIDRDQSMVELGADSIILTQVLQQLQSIDSSIDFETIYNCISIREIIDVISIPEDLENEMNVRESAYAQEEHIETSAPIQLDQRLEYPELIRLNKSNKKRPVFWFHGGFGGVEIYRLISNKIERPFYGVQAKGYMTDHEPIEGIEAMAAYYVQMIQSVQPEGPYDFGGLSLGGMIAYEVARQMQEQGETVNSIVMLESIYVDEAMREDWLTIPQGNLKKDRMLRAINLLLAFSSADQLVLIADHEVQTDVSDEAFLDQLVLLAEQKGITKPPQQLRKSVVQYEKILDTLDMSTAIYDGWPLSDPHNVPCYYFCNPTGTLFGEDESYFRLVDKGRVYDYVSFAAKWKEKMPALTVLKVEASNHLTLLTEPESQERIVTFCEKLYSDEPIPDTYLKSLSIK</sequence>
<dbReference type="Gene3D" id="3.40.47.10">
    <property type="match status" value="1"/>
</dbReference>
<dbReference type="InterPro" id="IPR036736">
    <property type="entry name" value="ACP-like_sf"/>
</dbReference>
<dbReference type="PROSITE" id="PS00012">
    <property type="entry name" value="PHOSPHOPANTETHEINE"/>
    <property type="match status" value="1"/>
</dbReference>
<dbReference type="InterPro" id="IPR020806">
    <property type="entry name" value="PKS_PP-bd"/>
</dbReference>
<keyword evidence="3" id="KW-0596">Phosphopantetheine</keyword>
<evidence type="ECO:0000256" key="5">
    <source>
        <dbReference type="ARBA" id="ARBA00022553"/>
    </source>
</evidence>
<dbReference type="Gene3D" id="1.10.1240.100">
    <property type="match status" value="1"/>
</dbReference>
<evidence type="ECO:0000256" key="1">
    <source>
        <dbReference type="ARBA" id="ARBA00004496"/>
    </source>
</evidence>
<dbReference type="SMART" id="SM00825">
    <property type="entry name" value="PKS_KS"/>
    <property type="match status" value="1"/>
</dbReference>
<evidence type="ECO:0000313" key="10">
    <source>
        <dbReference type="EMBL" id="MFK0522813.1"/>
    </source>
</evidence>
<reference evidence="10 11" key="1">
    <citation type="submission" date="2024-11" db="EMBL/GenBank/DDBJ databases">
        <title>Identification and Characterization of a Novel Fosfomycin Bacillithiol Transferase FosB8 in Paenibacillus illinoisensis.</title>
        <authorList>
            <person name="Lu W."/>
        </authorList>
    </citation>
    <scope>NUCLEOTIDE SEQUENCE [LARGE SCALE GENOMIC DNA]</scope>
    <source>
        <strain evidence="10 11">WP77</strain>
    </source>
</reference>
<feature type="domain" description="Ketosynthase family 3 (KS3)" evidence="9">
    <location>
        <begin position="228"/>
        <end position="652"/>
    </location>
</feature>
<evidence type="ECO:0000256" key="6">
    <source>
        <dbReference type="ARBA" id="ARBA00022679"/>
    </source>
</evidence>
<dbReference type="Gene3D" id="1.10.1200.10">
    <property type="entry name" value="ACP-like"/>
    <property type="match status" value="2"/>
</dbReference>
<evidence type="ECO:0000313" key="11">
    <source>
        <dbReference type="Proteomes" id="UP001618531"/>
    </source>
</evidence>
<evidence type="ECO:0000256" key="4">
    <source>
        <dbReference type="ARBA" id="ARBA00022490"/>
    </source>
</evidence>
<dbReference type="InterPro" id="IPR006162">
    <property type="entry name" value="Ppantetheine_attach_site"/>
</dbReference>
<evidence type="ECO:0000256" key="7">
    <source>
        <dbReference type="ARBA" id="ARBA00022737"/>
    </source>
</evidence>
<dbReference type="InterPro" id="IPR009081">
    <property type="entry name" value="PP-bd_ACP"/>
</dbReference>
<dbReference type="SMART" id="SM00823">
    <property type="entry name" value="PKS_PP"/>
    <property type="match status" value="1"/>
</dbReference>
<dbReference type="PROSITE" id="PS50075">
    <property type="entry name" value="CARRIER"/>
    <property type="match status" value="2"/>
</dbReference>
<dbReference type="Gene3D" id="3.40.50.1820">
    <property type="entry name" value="alpha/beta hydrolase"/>
    <property type="match status" value="1"/>
</dbReference>
<comment type="subcellular location">
    <subcellularLocation>
        <location evidence="1">Cytoplasm</location>
    </subcellularLocation>
</comment>
<comment type="caution">
    <text evidence="10">The sequence shown here is derived from an EMBL/GenBank/DDBJ whole genome shotgun (WGS) entry which is preliminary data.</text>
</comment>
<dbReference type="RefSeq" id="WP_402874814.1">
    <property type="nucleotide sequence ID" value="NZ_JBIYSL010000002.1"/>
</dbReference>
<dbReference type="PANTHER" id="PTHR43775">
    <property type="entry name" value="FATTY ACID SYNTHASE"/>
    <property type="match status" value="1"/>
</dbReference>
<dbReference type="Proteomes" id="UP001618531">
    <property type="component" value="Unassembled WGS sequence"/>
</dbReference>
<dbReference type="Pfam" id="PF00550">
    <property type="entry name" value="PP-binding"/>
    <property type="match status" value="2"/>
</dbReference>
<dbReference type="SUPFAM" id="SSF47336">
    <property type="entry name" value="ACP-like"/>
    <property type="match status" value="2"/>
</dbReference>
<evidence type="ECO:0000256" key="2">
    <source>
        <dbReference type="ARBA" id="ARBA00004792"/>
    </source>
</evidence>
<dbReference type="CDD" id="cd00833">
    <property type="entry name" value="PKS"/>
    <property type="match status" value="1"/>
</dbReference>
<dbReference type="PROSITE" id="PS00606">
    <property type="entry name" value="KS3_1"/>
    <property type="match status" value="1"/>
</dbReference>
<gene>
    <name evidence="10" type="ORF">ACINKY_11470</name>
</gene>
<dbReference type="SUPFAM" id="SSF53901">
    <property type="entry name" value="Thiolase-like"/>
    <property type="match status" value="1"/>
</dbReference>
<accession>A0ABW8HTH7</accession>
<keyword evidence="11" id="KW-1185">Reference proteome</keyword>
<keyword evidence="7" id="KW-0677">Repeat</keyword>
<organism evidence="10 11">
    <name type="scientific">Paenibacillus illinoisensis</name>
    <dbReference type="NCBI Taxonomy" id="59845"/>
    <lineage>
        <taxon>Bacteria</taxon>
        <taxon>Bacillati</taxon>
        <taxon>Bacillota</taxon>
        <taxon>Bacilli</taxon>
        <taxon>Bacillales</taxon>
        <taxon>Paenibacillaceae</taxon>
        <taxon>Paenibacillus</taxon>
    </lineage>
</organism>
<dbReference type="Pfam" id="PF00109">
    <property type="entry name" value="ketoacyl-synt"/>
    <property type="match status" value="1"/>
</dbReference>
<keyword evidence="4" id="KW-0963">Cytoplasm</keyword>
<keyword evidence="6" id="KW-0808">Transferase</keyword>
<dbReference type="SUPFAM" id="SSF53474">
    <property type="entry name" value="alpha/beta-Hydrolases"/>
    <property type="match status" value="1"/>
</dbReference>
<evidence type="ECO:0000256" key="3">
    <source>
        <dbReference type="ARBA" id="ARBA00022450"/>
    </source>
</evidence>
<dbReference type="InterPro" id="IPR020841">
    <property type="entry name" value="PKS_Beta-ketoAc_synthase_dom"/>
</dbReference>
<proteinExistence type="predicted"/>
<dbReference type="InterPro" id="IPR018201">
    <property type="entry name" value="Ketoacyl_synth_AS"/>
</dbReference>
<feature type="domain" description="Carrier" evidence="8">
    <location>
        <begin position="862"/>
        <end position="938"/>
    </location>
</feature>
<dbReference type="InterPro" id="IPR029058">
    <property type="entry name" value="AB_hydrolase_fold"/>
</dbReference>
<dbReference type="InterPro" id="IPR016039">
    <property type="entry name" value="Thiolase-like"/>
</dbReference>
<protein>
    <submittedName>
        <fullName evidence="10">Beta-ketoacyl synthase N-terminal-like domain-containing protein</fullName>
    </submittedName>
</protein>
<keyword evidence="5" id="KW-0597">Phosphoprotein</keyword>
<dbReference type="InterPro" id="IPR001031">
    <property type="entry name" value="Thioesterase"/>
</dbReference>
<dbReference type="EMBL" id="JBIYSL010000002">
    <property type="protein sequence ID" value="MFK0522813.1"/>
    <property type="molecule type" value="Genomic_DNA"/>
</dbReference>
<dbReference type="InterPro" id="IPR014031">
    <property type="entry name" value="Ketoacyl_synth_C"/>
</dbReference>
<dbReference type="InterPro" id="IPR050091">
    <property type="entry name" value="PKS_NRPS_Biosynth_Enz"/>
</dbReference>
<evidence type="ECO:0000259" key="8">
    <source>
        <dbReference type="PROSITE" id="PS50075"/>
    </source>
</evidence>
<dbReference type="InterPro" id="IPR014030">
    <property type="entry name" value="Ketoacyl_synth_N"/>
</dbReference>
<dbReference type="PANTHER" id="PTHR43775:SF37">
    <property type="entry name" value="SI:DKEY-61P9.11"/>
    <property type="match status" value="1"/>
</dbReference>
<evidence type="ECO:0000259" key="9">
    <source>
        <dbReference type="PROSITE" id="PS52004"/>
    </source>
</evidence>
<dbReference type="Pfam" id="PF02801">
    <property type="entry name" value="Ketoacyl-synt_C"/>
    <property type="match status" value="1"/>
</dbReference>
<dbReference type="Pfam" id="PF22336">
    <property type="entry name" value="RhiE-like_linker"/>
    <property type="match status" value="1"/>
</dbReference>
<dbReference type="PROSITE" id="PS52004">
    <property type="entry name" value="KS3_2"/>
    <property type="match status" value="1"/>
</dbReference>
<dbReference type="InterPro" id="IPR054514">
    <property type="entry name" value="RhiE-like_linker"/>
</dbReference>